<gene>
    <name evidence="2" type="ORF">PR048_019935</name>
</gene>
<evidence type="ECO:0000313" key="2">
    <source>
        <dbReference type="EMBL" id="KAJ8879327.1"/>
    </source>
</evidence>
<dbReference type="Proteomes" id="UP001159363">
    <property type="component" value="Chromosome 6"/>
</dbReference>
<dbReference type="EMBL" id="JARBHB010000007">
    <property type="protein sequence ID" value="KAJ8879327.1"/>
    <property type="molecule type" value="Genomic_DNA"/>
</dbReference>
<organism evidence="2 3">
    <name type="scientific">Dryococelus australis</name>
    <dbReference type="NCBI Taxonomy" id="614101"/>
    <lineage>
        <taxon>Eukaryota</taxon>
        <taxon>Metazoa</taxon>
        <taxon>Ecdysozoa</taxon>
        <taxon>Arthropoda</taxon>
        <taxon>Hexapoda</taxon>
        <taxon>Insecta</taxon>
        <taxon>Pterygota</taxon>
        <taxon>Neoptera</taxon>
        <taxon>Polyneoptera</taxon>
        <taxon>Phasmatodea</taxon>
        <taxon>Verophasmatodea</taxon>
        <taxon>Anareolatae</taxon>
        <taxon>Phasmatidae</taxon>
        <taxon>Eurycanthinae</taxon>
        <taxon>Dryococelus</taxon>
    </lineage>
</organism>
<evidence type="ECO:0000256" key="1">
    <source>
        <dbReference type="SAM" id="Coils"/>
    </source>
</evidence>
<keyword evidence="3" id="KW-1185">Reference proteome</keyword>
<keyword evidence="1" id="KW-0175">Coiled coil</keyword>
<reference evidence="2 3" key="1">
    <citation type="submission" date="2023-02" db="EMBL/GenBank/DDBJ databases">
        <title>LHISI_Scaffold_Assembly.</title>
        <authorList>
            <person name="Stuart O.P."/>
            <person name="Cleave R."/>
            <person name="Magrath M.J.L."/>
            <person name="Mikheyev A.S."/>
        </authorList>
    </citation>
    <scope>NUCLEOTIDE SEQUENCE [LARGE SCALE GENOMIC DNA]</scope>
    <source>
        <strain evidence="2">Daus_M_001</strain>
        <tissue evidence="2">Leg muscle</tissue>
    </source>
</reference>
<sequence>MDIGTFKPCVKKCKMITLISPEQLPSQVPVKAAKIEDIKKLLTKRFGEGSDKREDMGYYRQVLFSECDVVDIDEADIMTSENVTRKCICTMKDEMTARHEQRLRETTIRHKQQLREMKVELEDNFNADANKLIQTLSTQLSRGQREISHTHIEPENVSEWFERRFTAIEHFTTDMEERVPVQFEAFEHHVERKLDNEETTTGN</sequence>
<accession>A0ABQ9H4Z3</accession>
<evidence type="ECO:0000313" key="3">
    <source>
        <dbReference type="Proteomes" id="UP001159363"/>
    </source>
</evidence>
<protein>
    <submittedName>
        <fullName evidence="2">Uncharacterized protein</fullName>
    </submittedName>
</protein>
<name>A0ABQ9H4Z3_9NEOP</name>
<feature type="coiled-coil region" evidence="1">
    <location>
        <begin position="104"/>
        <end position="131"/>
    </location>
</feature>
<proteinExistence type="predicted"/>
<comment type="caution">
    <text evidence="2">The sequence shown here is derived from an EMBL/GenBank/DDBJ whole genome shotgun (WGS) entry which is preliminary data.</text>
</comment>